<evidence type="ECO:0000313" key="2">
    <source>
        <dbReference type="EMBL" id="CAH7681852.1"/>
    </source>
</evidence>
<comment type="caution">
    <text evidence="2">The sequence shown here is derived from an EMBL/GenBank/DDBJ whole genome shotgun (WGS) entry which is preliminary data.</text>
</comment>
<feature type="region of interest" description="Disordered" evidence="1">
    <location>
        <begin position="65"/>
        <end position="86"/>
    </location>
</feature>
<gene>
    <name evidence="2" type="ORF">PPACK8108_LOCUS14512</name>
</gene>
<dbReference type="AlphaFoldDB" id="A0AAV0B6C5"/>
<dbReference type="EMBL" id="CALTRL010003734">
    <property type="protein sequence ID" value="CAH7681852.1"/>
    <property type="molecule type" value="Genomic_DNA"/>
</dbReference>
<accession>A0AAV0B6C5</accession>
<protein>
    <submittedName>
        <fullName evidence="2">Uncharacterized protein</fullName>
    </submittedName>
</protein>
<keyword evidence="3" id="KW-1185">Reference proteome</keyword>
<organism evidence="2 3">
    <name type="scientific">Phakopsora pachyrhizi</name>
    <name type="common">Asian soybean rust disease fungus</name>
    <dbReference type="NCBI Taxonomy" id="170000"/>
    <lineage>
        <taxon>Eukaryota</taxon>
        <taxon>Fungi</taxon>
        <taxon>Dikarya</taxon>
        <taxon>Basidiomycota</taxon>
        <taxon>Pucciniomycotina</taxon>
        <taxon>Pucciniomycetes</taxon>
        <taxon>Pucciniales</taxon>
        <taxon>Phakopsoraceae</taxon>
        <taxon>Phakopsora</taxon>
    </lineage>
</organism>
<evidence type="ECO:0000256" key="1">
    <source>
        <dbReference type="SAM" id="MobiDB-lite"/>
    </source>
</evidence>
<proteinExistence type="predicted"/>
<sequence>MDKNDALEDFKENSAKESTEDTIKLINYVHPPLRFKGRDHDHQRAVQRSFKLWFDLQLIWSIDSNYHPGPLHPPGPGGTRTDQAQR</sequence>
<name>A0AAV0B6C5_PHAPC</name>
<evidence type="ECO:0000313" key="3">
    <source>
        <dbReference type="Proteomes" id="UP001153365"/>
    </source>
</evidence>
<dbReference type="Proteomes" id="UP001153365">
    <property type="component" value="Unassembled WGS sequence"/>
</dbReference>
<reference evidence="2" key="1">
    <citation type="submission" date="2022-06" db="EMBL/GenBank/DDBJ databases">
        <authorList>
            <consortium name="SYNGENTA / RWTH Aachen University"/>
        </authorList>
    </citation>
    <scope>NUCLEOTIDE SEQUENCE</scope>
</reference>